<evidence type="ECO:0000256" key="1">
    <source>
        <dbReference type="ARBA" id="ARBA00001947"/>
    </source>
</evidence>
<dbReference type="InterPro" id="IPR013149">
    <property type="entry name" value="ADH-like_C"/>
</dbReference>
<dbReference type="InterPro" id="IPR002328">
    <property type="entry name" value="ADH_Zn_CS"/>
</dbReference>
<dbReference type="Gene3D" id="3.40.50.720">
    <property type="entry name" value="NAD(P)-binding Rossmann-like Domain"/>
    <property type="match status" value="1"/>
</dbReference>
<comment type="cofactor">
    <cofactor evidence="1 9">
        <name>Zn(2+)</name>
        <dbReference type="ChEBI" id="CHEBI:29105"/>
    </cofactor>
</comment>
<evidence type="ECO:0000259" key="10">
    <source>
        <dbReference type="SMART" id="SM00829"/>
    </source>
</evidence>
<dbReference type="PANTHER" id="PTHR42940">
    <property type="entry name" value="ALCOHOL DEHYDROGENASE 1-RELATED"/>
    <property type="match status" value="1"/>
</dbReference>
<dbReference type="EC" id="1.1.1.1" evidence="3"/>
<organism evidence="11 12">
    <name type="scientific">Rhodococcus opacus</name>
    <name type="common">Nocardia opaca</name>
    <dbReference type="NCBI Taxonomy" id="37919"/>
    <lineage>
        <taxon>Bacteria</taxon>
        <taxon>Bacillati</taxon>
        <taxon>Actinomycetota</taxon>
        <taxon>Actinomycetes</taxon>
        <taxon>Mycobacteriales</taxon>
        <taxon>Nocardiaceae</taxon>
        <taxon>Rhodococcus</taxon>
    </lineage>
</organism>
<proteinExistence type="inferred from homology"/>
<dbReference type="InterPro" id="IPR011032">
    <property type="entry name" value="GroES-like_sf"/>
</dbReference>
<feature type="domain" description="Enoyl reductase (ER)" evidence="10">
    <location>
        <begin position="15"/>
        <end position="353"/>
    </location>
</feature>
<keyword evidence="4 9" id="KW-0479">Metal-binding</keyword>
<gene>
    <name evidence="11" type="ORF">EP51_17535</name>
</gene>
<dbReference type="SUPFAM" id="SSF51735">
    <property type="entry name" value="NAD(P)-binding Rossmann-fold domains"/>
    <property type="match status" value="1"/>
</dbReference>
<dbReference type="Pfam" id="PF00107">
    <property type="entry name" value="ADH_zinc_N"/>
    <property type="match status" value="1"/>
</dbReference>
<dbReference type="EMBL" id="CP008947">
    <property type="protein sequence ID" value="AII06314.1"/>
    <property type="molecule type" value="Genomic_DNA"/>
</dbReference>
<dbReference type="AlphaFoldDB" id="A0A076ESA5"/>
<reference evidence="11 12" key="1">
    <citation type="submission" date="2014-07" db="EMBL/GenBank/DDBJ databases">
        <title>Genome Sequence of Rhodococcus opacus Strain R7, a Biodegrader of Mono- and Polycyclic Aromatic Hydrocarbons.</title>
        <authorList>
            <person name="Di Gennaro P."/>
            <person name="Zampolli J."/>
            <person name="Presti I."/>
            <person name="Cappelletti M."/>
            <person name="D'Ursi P."/>
            <person name="Orro A."/>
            <person name="Mezzelani A."/>
            <person name="Milanesi L."/>
        </authorList>
    </citation>
    <scope>NUCLEOTIDE SEQUENCE [LARGE SCALE GENOMIC DNA]</scope>
    <source>
        <strain evidence="11 12">R7</strain>
    </source>
</reference>
<comment type="similarity">
    <text evidence="2 9">Belongs to the zinc-containing alcohol dehydrogenase family.</text>
</comment>
<comment type="catalytic activity">
    <reaction evidence="7">
        <text>a secondary alcohol + NAD(+) = a ketone + NADH + H(+)</text>
        <dbReference type="Rhea" id="RHEA:10740"/>
        <dbReference type="ChEBI" id="CHEBI:15378"/>
        <dbReference type="ChEBI" id="CHEBI:17087"/>
        <dbReference type="ChEBI" id="CHEBI:35681"/>
        <dbReference type="ChEBI" id="CHEBI:57540"/>
        <dbReference type="ChEBI" id="CHEBI:57945"/>
        <dbReference type="EC" id="1.1.1.1"/>
    </reaction>
</comment>
<dbReference type="InterPro" id="IPR013154">
    <property type="entry name" value="ADH-like_N"/>
</dbReference>
<dbReference type="CDD" id="cd05284">
    <property type="entry name" value="arabinose_DH_like"/>
    <property type="match status" value="1"/>
</dbReference>
<evidence type="ECO:0000256" key="5">
    <source>
        <dbReference type="ARBA" id="ARBA00022833"/>
    </source>
</evidence>
<evidence type="ECO:0000256" key="6">
    <source>
        <dbReference type="ARBA" id="ARBA00023002"/>
    </source>
</evidence>
<protein>
    <recommendedName>
        <fullName evidence="3">alcohol dehydrogenase</fullName>
        <ecNumber evidence="3">1.1.1.1</ecNumber>
    </recommendedName>
</protein>
<dbReference type="eggNOG" id="COG1064">
    <property type="taxonomic scope" value="Bacteria"/>
</dbReference>
<dbReference type="RefSeq" id="WP_128639970.1">
    <property type="nucleotide sequence ID" value="NZ_CP008947.1"/>
</dbReference>
<evidence type="ECO:0000256" key="4">
    <source>
        <dbReference type="ARBA" id="ARBA00022723"/>
    </source>
</evidence>
<keyword evidence="6" id="KW-0560">Oxidoreductase</keyword>
<dbReference type="SUPFAM" id="SSF50129">
    <property type="entry name" value="GroES-like"/>
    <property type="match status" value="1"/>
</dbReference>
<dbReference type="Gene3D" id="3.90.180.10">
    <property type="entry name" value="Medium-chain alcohol dehydrogenases, catalytic domain"/>
    <property type="match status" value="1"/>
</dbReference>
<dbReference type="Pfam" id="PF08240">
    <property type="entry name" value="ADH_N"/>
    <property type="match status" value="1"/>
</dbReference>
<comment type="catalytic activity">
    <reaction evidence="8">
        <text>a primary alcohol + NAD(+) = an aldehyde + NADH + H(+)</text>
        <dbReference type="Rhea" id="RHEA:10736"/>
        <dbReference type="ChEBI" id="CHEBI:15378"/>
        <dbReference type="ChEBI" id="CHEBI:15734"/>
        <dbReference type="ChEBI" id="CHEBI:17478"/>
        <dbReference type="ChEBI" id="CHEBI:57540"/>
        <dbReference type="ChEBI" id="CHEBI:57945"/>
        <dbReference type="EC" id="1.1.1.1"/>
    </reaction>
</comment>
<evidence type="ECO:0000256" key="7">
    <source>
        <dbReference type="ARBA" id="ARBA00049164"/>
    </source>
</evidence>
<accession>A0A076ESA5</accession>
<evidence type="ECO:0000313" key="12">
    <source>
        <dbReference type="Proteomes" id="UP000028488"/>
    </source>
</evidence>
<dbReference type="GO" id="GO:0004022">
    <property type="term" value="F:alcohol dehydrogenase (NAD+) activity"/>
    <property type="evidence" value="ECO:0007669"/>
    <property type="project" value="UniProtKB-EC"/>
</dbReference>
<evidence type="ECO:0000256" key="2">
    <source>
        <dbReference type="ARBA" id="ARBA00008072"/>
    </source>
</evidence>
<evidence type="ECO:0000256" key="3">
    <source>
        <dbReference type="ARBA" id="ARBA00013190"/>
    </source>
</evidence>
<dbReference type="Proteomes" id="UP000028488">
    <property type="component" value="Chromosome"/>
</dbReference>
<sequence length="355" mass="36975">MAVPTMRAVRLTSWGDGPRVVRIPVPEPQGHQLLLRVDAAGLCRSDLHVMDAPAGVFDYSLPFTLGHEVAGTVVGAGPEADKSWIGESVVVHGVWSCGQCRNCRRGRENYCFELSPREDGRLAAIGNGIGYDGGLADTMTVPSGRCLVRTHGLAPESAAPLADAALTAYHAVRTNRDLVDADSVSVVVGVGGLGHIAVQVLRALGAGTIIAVDPRESSRDLARRLGADVAVSDIAEVATSRSGTAGFHCADVVFDFVGAPDTMESAAQLLAPGGRLVTVGSAGGRLTVGKDVGLATGWQVTAPFWGTRADLEAVVDLANKGLLAVEATTYPLDDVLDVYARLRRGEITGRAVVIP</sequence>
<dbReference type="InterPro" id="IPR020843">
    <property type="entry name" value="ER"/>
</dbReference>
<evidence type="ECO:0000256" key="8">
    <source>
        <dbReference type="ARBA" id="ARBA00049243"/>
    </source>
</evidence>
<evidence type="ECO:0000313" key="11">
    <source>
        <dbReference type="EMBL" id="AII06314.1"/>
    </source>
</evidence>
<evidence type="ECO:0000256" key="9">
    <source>
        <dbReference type="RuleBase" id="RU361277"/>
    </source>
</evidence>
<dbReference type="SMART" id="SM00829">
    <property type="entry name" value="PKS_ER"/>
    <property type="match status" value="1"/>
</dbReference>
<dbReference type="GO" id="GO:0008270">
    <property type="term" value="F:zinc ion binding"/>
    <property type="evidence" value="ECO:0007669"/>
    <property type="project" value="InterPro"/>
</dbReference>
<dbReference type="PROSITE" id="PS00059">
    <property type="entry name" value="ADH_ZINC"/>
    <property type="match status" value="1"/>
</dbReference>
<keyword evidence="5 9" id="KW-0862">Zinc</keyword>
<name>A0A076ESA5_RHOOP</name>
<dbReference type="InterPro" id="IPR036291">
    <property type="entry name" value="NAD(P)-bd_dom_sf"/>
</dbReference>
<dbReference type="PANTHER" id="PTHR42940:SF8">
    <property type="entry name" value="VACUOLAR PROTEIN SORTING-ASSOCIATED PROTEIN 11"/>
    <property type="match status" value="1"/>
</dbReference>